<dbReference type="InterPro" id="IPR050261">
    <property type="entry name" value="FrsA_esterase"/>
</dbReference>
<reference evidence="3" key="1">
    <citation type="submission" date="2019-04" db="EMBL/GenBank/DDBJ databases">
        <authorList>
            <consortium name="Science for Life Laboratories"/>
        </authorList>
    </citation>
    <scope>NUCLEOTIDE SEQUENCE</scope>
    <source>
        <strain evidence="3">MBLW1</strain>
    </source>
</reference>
<dbReference type="EMBL" id="LR593887">
    <property type="protein sequence ID" value="VTS00114.1"/>
    <property type="molecule type" value="Genomic_DNA"/>
</dbReference>
<dbReference type="Gene3D" id="3.40.50.1820">
    <property type="entry name" value="alpha/beta hydrolase"/>
    <property type="match status" value="1"/>
</dbReference>
<feature type="chain" id="PRO_5033534806" description="Acetyl xylan esterase domain-containing protein" evidence="1">
    <location>
        <begin position="23"/>
        <end position="406"/>
    </location>
</feature>
<dbReference type="PANTHER" id="PTHR22946">
    <property type="entry name" value="DIENELACTONE HYDROLASE DOMAIN-CONTAINING PROTEIN-RELATED"/>
    <property type="match status" value="1"/>
</dbReference>
<sequence length="406" mass="44526">MFQRLCLVSLVGLGSLALPSFAQPTPTAAPAAPAKTVPATWDVAALQSATITPEWGETKGLAREVYYAGEPFRGKPTRIFAYYAKPEGKGPFPAMVLVHGGGGTAFQAWAEHWAKRGYCAIAMDLAGKGPKGRLPDGGPDQDDGGKFGAFTESNYRDMWSYHAVAAAIRAHTLIRSFPEVDRDRIGLTGISWGGYLTCIISGVDHRFQAAVPVYGCGFLQDNSVWKPNRFDKMSPEQRDLWIRYFEPSQYLGSVKCPILFLNGTNDFAYPMDSYQKSYNLVQSPRTISVRVRLPHGHIWTFPEVDTFIDSHLKSGKPVASVGPLMRMGDQATAKVNSAVPLQKAMLHFAEATGPWQTRKWSSMPAMLDKGTISATIPTDRPLVVYLSVIDERGVEISSNHEVIAKP</sequence>
<name>A0A6C2YLA2_9BACT</name>
<protein>
    <recommendedName>
        <fullName evidence="2">Acetyl xylan esterase domain-containing protein</fullName>
    </recommendedName>
</protein>
<feature type="domain" description="Acetyl xylan esterase" evidence="2">
    <location>
        <begin position="75"/>
        <end position="215"/>
    </location>
</feature>
<dbReference type="Proteomes" id="UP000464378">
    <property type="component" value="Chromosome"/>
</dbReference>
<keyword evidence="1" id="KW-0732">Signal</keyword>
<keyword evidence="4" id="KW-1185">Reference proteome</keyword>
<evidence type="ECO:0000313" key="4">
    <source>
        <dbReference type="Proteomes" id="UP000464378"/>
    </source>
</evidence>
<dbReference type="AlphaFoldDB" id="A0A6C2YLA2"/>
<evidence type="ECO:0000259" key="2">
    <source>
        <dbReference type="Pfam" id="PF05448"/>
    </source>
</evidence>
<dbReference type="InterPro" id="IPR008391">
    <property type="entry name" value="AXE1_dom"/>
</dbReference>
<accession>A0A6C2YLA2</accession>
<dbReference type="InParanoid" id="A0A6C2YLA2"/>
<gene>
    <name evidence="3" type="ORF">GMBLW1_19510</name>
</gene>
<organism evidence="3">
    <name type="scientific">Tuwongella immobilis</name>
    <dbReference type="NCBI Taxonomy" id="692036"/>
    <lineage>
        <taxon>Bacteria</taxon>
        <taxon>Pseudomonadati</taxon>
        <taxon>Planctomycetota</taxon>
        <taxon>Planctomycetia</taxon>
        <taxon>Gemmatales</taxon>
        <taxon>Gemmataceae</taxon>
        <taxon>Tuwongella</taxon>
    </lineage>
</organism>
<dbReference type="SUPFAM" id="SSF53474">
    <property type="entry name" value="alpha/beta-Hydrolases"/>
    <property type="match status" value="1"/>
</dbReference>
<dbReference type="RefSeq" id="WP_162657229.1">
    <property type="nucleotide sequence ID" value="NZ_LR593887.1"/>
</dbReference>
<dbReference type="InterPro" id="IPR029058">
    <property type="entry name" value="AB_hydrolase_fold"/>
</dbReference>
<evidence type="ECO:0000313" key="3">
    <source>
        <dbReference type="EMBL" id="VIP02009.1"/>
    </source>
</evidence>
<evidence type="ECO:0000256" key="1">
    <source>
        <dbReference type="SAM" id="SignalP"/>
    </source>
</evidence>
<dbReference type="Pfam" id="PF05448">
    <property type="entry name" value="AXE1"/>
    <property type="match status" value="1"/>
</dbReference>
<dbReference type="KEGG" id="tim:GMBLW1_19510"/>
<proteinExistence type="predicted"/>
<feature type="signal peptide" evidence="1">
    <location>
        <begin position="1"/>
        <end position="22"/>
    </location>
</feature>
<dbReference type="EMBL" id="LR586016">
    <property type="protein sequence ID" value="VIP02009.1"/>
    <property type="molecule type" value="Genomic_DNA"/>
</dbReference>